<dbReference type="PROSITE" id="PS51257">
    <property type="entry name" value="PROKAR_LIPOPROTEIN"/>
    <property type="match status" value="1"/>
</dbReference>
<proteinExistence type="predicted"/>
<evidence type="ECO:0000313" key="2">
    <source>
        <dbReference type="EMBL" id="MBO1882966.1"/>
    </source>
</evidence>
<dbReference type="InterPro" id="IPR025380">
    <property type="entry name" value="DUF4369"/>
</dbReference>
<evidence type="ECO:0000313" key="3">
    <source>
        <dbReference type="Proteomes" id="UP000681610"/>
    </source>
</evidence>
<name>A0ABS3PUF6_9FLAO</name>
<evidence type="ECO:0000259" key="1">
    <source>
        <dbReference type="Pfam" id="PF14289"/>
    </source>
</evidence>
<sequence length="250" mass="28697">MKKVFIAITALFLISCNDTEEKDTMTVEGDINGLKIGTIYLQKYIKDKLVNIDSVVANGSGKFSFKQPLKTPEVFYLYLDLHKQAGTDLGDRLMFFGEPKKITINSSYDMLEVKARVSGSESQKQYAEYSKVMRQFSNRNAELLEKQVNAFKAGKMKLVDSLNTVSEKNNFRRHLFVLNYALTHPDSYITPYVVLVDAPNTRVKYLDSIYNKLSKEVAASTYGKEFKTFIEVSRKREMNREKEKENENAN</sequence>
<dbReference type="EMBL" id="JAGDYP010000001">
    <property type="protein sequence ID" value="MBO1882966.1"/>
    <property type="molecule type" value="Genomic_DNA"/>
</dbReference>
<dbReference type="Proteomes" id="UP000681610">
    <property type="component" value="Unassembled WGS sequence"/>
</dbReference>
<organism evidence="2 3">
    <name type="scientific">Capnocytophaga bilenii</name>
    <dbReference type="NCBI Taxonomy" id="2819369"/>
    <lineage>
        <taxon>Bacteria</taxon>
        <taxon>Pseudomonadati</taxon>
        <taxon>Bacteroidota</taxon>
        <taxon>Flavobacteriia</taxon>
        <taxon>Flavobacteriales</taxon>
        <taxon>Flavobacteriaceae</taxon>
        <taxon>Capnocytophaga</taxon>
    </lineage>
</organism>
<protein>
    <submittedName>
        <fullName evidence="2">DUF4369 domain-containing protein</fullName>
    </submittedName>
</protein>
<feature type="domain" description="DUF4369" evidence="1">
    <location>
        <begin position="25"/>
        <end position="126"/>
    </location>
</feature>
<reference evidence="2 3" key="1">
    <citation type="submission" date="2021-03" db="EMBL/GenBank/DDBJ databases">
        <title>Isolation and description of Capnocytophaga bilenii sp. nov., a novel Capnocytophaga species, isolated from a gingivitis subject.</title>
        <authorList>
            <person name="Antezack A."/>
            <person name="Monnet-Corti V."/>
            <person name="La Scola B."/>
        </authorList>
    </citation>
    <scope>NUCLEOTIDE SEQUENCE [LARGE SCALE GENOMIC DNA]</scope>
    <source>
        <strain evidence="2 3">Marseille-Q4570</strain>
    </source>
</reference>
<gene>
    <name evidence="2" type="ORF">J4N46_00580</name>
</gene>
<dbReference type="RefSeq" id="WP_009751235.1">
    <property type="nucleotide sequence ID" value="NZ_JAGDYP010000001.1"/>
</dbReference>
<accession>A0ABS3PUF6</accession>
<keyword evidence="3" id="KW-1185">Reference proteome</keyword>
<comment type="caution">
    <text evidence="2">The sequence shown here is derived from an EMBL/GenBank/DDBJ whole genome shotgun (WGS) entry which is preliminary data.</text>
</comment>
<dbReference type="Pfam" id="PF14289">
    <property type="entry name" value="DUF4369"/>
    <property type="match status" value="1"/>
</dbReference>